<evidence type="ECO:0000313" key="3">
    <source>
        <dbReference type="Proteomes" id="UP001497600"/>
    </source>
</evidence>
<dbReference type="Proteomes" id="UP001497600">
    <property type="component" value="Chromosome E"/>
</dbReference>
<feature type="compositionally biased region" description="Polar residues" evidence="1">
    <location>
        <begin position="1"/>
        <end position="18"/>
    </location>
</feature>
<dbReference type="EMBL" id="OZ004257">
    <property type="protein sequence ID" value="CAK7906846.1"/>
    <property type="molecule type" value="Genomic_DNA"/>
</dbReference>
<gene>
    <name evidence="2" type="ORF">CAAN4_E02674</name>
</gene>
<accession>A0ABP0EGQ1</accession>
<feature type="region of interest" description="Disordered" evidence="1">
    <location>
        <begin position="1"/>
        <end position="30"/>
    </location>
</feature>
<protein>
    <submittedName>
        <fullName evidence="2">Uncharacterized protein</fullName>
    </submittedName>
</protein>
<keyword evidence="3" id="KW-1185">Reference proteome</keyword>
<organism evidence="2 3">
    <name type="scientific">[Candida] anglica</name>
    <dbReference type="NCBI Taxonomy" id="148631"/>
    <lineage>
        <taxon>Eukaryota</taxon>
        <taxon>Fungi</taxon>
        <taxon>Dikarya</taxon>
        <taxon>Ascomycota</taxon>
        <taxon>Saccharomycotina</taxon>
        <taxon>Pichiomycetes</taxon>
        <taxon>Debaryomycetaceae</taxon>
        <taxon>Kurtzmaniella</taxon>
    </lineage>
</organism>
<sequence length="229" mass="26595">MTSRITQKGSTSLHSSMITPKLGTKRTRSTSIADKTALNKRICQCNGNRGRMTSEIHLDSESSFPYWLLNIERTLCVSHEGYLVPDLIPLKGDNDAYKKKVWDAHHKCLMDPRMNRILNEKLSLLICPQWWHLISLYNSACKNFEIIKNTFQTKITAQFLLELEASMMFHSPESIMFQQQLDLLSRIYYIVFREVACLKIVSHWRARAAQNRIRLLNHFSMDTAAPWSC</sequence>
<proteinExistence type="predicted"/>
<name>A0ABP0EGQ1_9ASCO</name>
<evidence type="ECO:0000256" key="1">
    <source>
        <dbReference type="SAM" id="MobiDB-lite"/>
    </source>
</evidence>
<reference evidence="2 3" key="1">
    <citation type="submission" date="2024-01" db="EMBL/GenBank/DDBJ databases">
        <authorList>
            <consortium name="Genoscope - CEA"/>
            <person name="William W."/>
        </authorList>
    </citation>
    <scope>NUCLEOTIDE SEQUENCE [LARGE SCALE GENOMIC DNA]</scope>
    <source>
        <strain evidence="2 3">29B2s-10</strain>
    </source>
</reference>
<evidence type="ECO:0000313" key="2">
    <source>
        <dbReference type="EMBL" id="CAK7906846.1"/>
    </source>
</evidence>